<comment type="caution">
    <text evidence="4">The sequence shown here is derived from an EMBL/GenBank/DDBJ whole genome shotgun (WGS) entry which is preliminary data.</text>
</comment>
<dbReference type="Pfam" id="PF07765">
    <property type="entry name" value="KIP1"/>
    <property type="match status" value="1"/>
</dbReference>
<feature type="region of interest" description="Disordered" evidence="2">
    <location>
        <begin position="386"/>
        <end position="410"/>
    </location>
</feature>
<evidence type="ECO:0000256" key="2">
    <source>
        <dbReference type="SAM" id="MobiDB-lite"/>
    </source>
</evidence>
<organism evidence="4 5">
    <name type="scientific">Zostera marina</name>
    <name type="common">Eelgrass</name>
    <dbReference type="NCBI Taxonomy" id="29655"/>
    <lineage>
        <taxon>Eukaryota</taxon>
        <taxon>Viridiplantae</taxon>
        <taxon>Streptophyta</taxon>
        <taxon>Embryophyta</taxon>
        <taxon>Tracheophyta</taxon>
        <taxon>Spermatophyta</taxon>
        <taxon>Magnoliopsida</taxon>
        <taxon>Liliopsida</taxon>
        <taxon>Zosteraceae</taxon>
        <taxon>Zostera</taxon>
    </lineage>
</organism>
<dbReference type="Pfam" id="PF25014">
    <property type="entry name" value="NET2A"/>
    <property type="match status" value="1"/>
</dbReference>
<dbReference type="PANTHER" id="PTHR31631:SF0">
    <property type="entry name" value="PROTEIN NETWORKED 2D"/>
    <property type="match status" value="1"/>
</dbReference>
<protein>
    <recommendedName>
        <fullName evidence="3">NAB domain-containing protein</fullName>
    </recommendedName>
</protein>
<dbReference type="STRING" id="29655.A0A0K9PIE0"/>
<dbReference type="InterPro" id="IPR056889">
    <property type="entry name" value="NET2A-D/KIP1-like_C"/>
</dbReference>
<accession>A0A0K9PIE0</accession>
<keyword evidence="5" id="KW-1185">Reference proteome</keyword>
<feature type="domain" description="NAB" evidence="3">
    <location>
        <begin position="10"/>
        <end position="90"/>
    </location>
</feature>
<dbReference type="OrthoDB" id="1924020at2759"/>
<name>A0A0K9PIE0_ZOSMR</name>
<dbReference type="PANTHER" id="PTHR31631">
    <property type="entry name" value="PROTEIN NETWORKED 2D"/>
    <property type="match status" value="1"/>
</dbReference>
<proteinExistence type="predicted"/>
<dbReference type="InterPro" id="IPR011684">
    <property type="entry name" value="NAB"/>
</dbReference>
<dbReference type="AlphaFoldDB" id="A0A0K9PIE0"/>
<feature type="compositionally biased region" description="Basic and acidic residues" evidence="2">
    <location>
        <begin position="103"/>
        <end position="121"/>
    </location>
</feature>
<reference evidence="5" key="1">
    <citation type="journal article" date="2016" name="Nature">
        <title>The genome of the seagrass Zostera marina reveals angiosperm adaptation to the sea.</title>
        <authorList>
            <person name="Olsen J.L."/>
            <person name="Rouze P."/>
            <person name="Verhelst B."/>
            <person name="Lin Y.-C."/>
            <person name="Bayer T."/>
            <person name="Collen J."/>
            <person name="Dattolo E."/>
            <person name="De Paoli E."/>
            <person name="Dittami S."/>
            <person name="Maumus F."/>
            <person name="Michel G."/>
            <person name="Kersting A."/>
            <person name="Lauritano C."/>
            <person name="Lohaus R."/>
            <person name="Toepel M."/>
            <person name="Tonon T."/>
            <person name="Vanneste K."/>
            <person name="Amirebrahimi M."/>
            <person name="Brakel J."/>
            <person name="Bostroem C."/>
            <person name="Chovatia M."/>
            <person name="Grimwood J."/>
            <person name="Jenkins J.W."/>
            <person name="Jueterbock A."/>
            <person name="Mraz A."/>
            <person name="Stam W.T."/>
            <person name="Tice H."/>
            <person name="Bornberg-Bauer E."/>
            <person name="Green P.J."/>
            <person name="Pearson G.A."/>
            <person name="Procaccini G."/>
            <person name="Duarte C.M."/>
            <person name="Schmutz J."/>
            <person name="Reusch T.B.H."/>
            <person name="Van de Peer Y."/>
        </authorList>
    </citation>
    <scope>NUCLEOTIDE SEQUENCE [LARGE SCALE GENOMIC DNA]</scope>
    <source>
        <strain evidence="5">cv. Finnish</strain>
    </source>
</reference>
<dbReference type="Pfam" id="PF24918">
    <property type="entry name" value="NET2A_C"/>
    <property type="match status" value="1"/>
</dbReference>
<dbReference type="OMA" id="NAPRIME"/>
<dbReference type="GO" id="GO:0003779">
    <property type="term" value="F:actin binding"/>
    <property type="evidence" value="ECO:0007669"/>
    <property type="project" value="InterPro"/>
</dbReference>
<feature type="region of interest" description="Disordered" evidence="2">
    <location>
        <begin position="97"/>
        <end position="131"/>
    </location>
</feature>
<evidence type="ECO:0000313" key="5">
    <source>
        <dbReference type="Proteomes" id="UP000036987"/>
    </source>
</evidence>
<evidence type="ECO:0000256" key="1">
    <source>
        <dbReference type="ARBA" id="ARBA00023054"/>
    </source>
</evidence>
<sequence>MLQKASSNSYSWWWESHIRSKHSNTVDESFHDVEKKVKSMLTLIEEEADSFAKKAEMYYRRRPELIRFIQELYTSHRDLAERFEHVSGELQKSNKTLASLFPDKNKEEQEEKQNLDDEKKKSNLKKIAPHMSRESARREIYKLKKEIVVIETEKEFIKSSYLNGLEKYHDHERSIAKIEEEVRELQDEFGNEIIVEDDEAQVLMVITTLRSCQEILLTLYQDHRRLTKDIEFEYWRIIDLTDNDQLNDTDVVADDDEEEDDDDDDDEEEVWTLELKRLSCNIPDMVDVKNIMELSEKIDVIVVKVVDLESRKLAYKAHVRNLKSEIDDLESSKGVRYVEKWEVSRLEQVHRCIHDEGVEFQSWFNEACVTFNNVLDGFDFDNGKTQVKQDSDSSDSNCNKDENENKDEPDWEKLFKQGLEDREKILLSEYTSILRNYKEVKKRLEEEETNKKDFCPDLMITKIRELKNCIQTRDEHIKSLKQILETGQEETEENQNEDTGRENTLVVPVQFIDEQEDLTLVEERFRRDIDKILEENLQFWLRFTSSSDQVHKFQSTFEGILGDIQQLKIGTKKVNATGVTSIKKKLKDLGTNTSDWVEQNAAFKEELQYRFSSLRNIKEEISNASDSKSNEEEVLSEYQASRFQGEVSIMAQENNKVAEELGSGLDHVRDLQEQVTKALVMLEHNENDNTHQSHHRRVNGISKTKLFIFNIKPLKPMKPLKLPCMKPQKQNSYLDAERL</sequence>
<gene>
    <name evidence="4" type="ORF">ZOSMA_24G00300</name>
</gene>
<dbReference type="InterPro" id="IPR056888">
    <property type="entry name" value="NET2A-D/KIP1-like_dom"/>
</dbReference>
<feature type="compositionally biased region" description="Basic and acidic residues" evidence="2">
    <location>
        <begin position="398"/>
        <end position="410"/>
    </location>
</feature>
<dbReference type="PROSITE" id="PS51774">
    <property type="entry name" value="NAB"/>
    <property type="match status" value="1"/>
</dbReference>
<evidence type="ECO:0000259" key="3">
    <source>
        <dbReference type="PROSITE" id="PS51774"/>
    </source>
</evidence>
<dbReference type="Proteomes" id="UP000036987">
    <property type="component" value="Unassembled WGS sequence"/>
</dbReference>
<evidence type="ECO:0000313" key="4">
    <source>
        <dbReference type="EMBL" id="KMZ68010.1"/>
    </source>
</evidence>
<keyword evidence="1" id="KW-0175">Coiled coil</keyword>
<feature type="region of interest" description="Disordered" evidence="2">
    <location>
        <begin position="248"/>
        <end position="267"/>
    </location>
</feature>
<dbReference type="EMBL" id="LFYR01000864">
    <property type="protein sequence ID" value="KMZ68010.1"/>
    <property type="molecule type" value="Genomic_DNA"/>
</dbReference>